<feature type="region of interest" description="Disordered" evidence="1">
    <location>
        <begin position="1"/>
        <end position="22"/>
    </location>
</feature>
<accession>A0AAW0Q8X8</accession>
<dbReference type="InterPro" id="IPR011333">
    <property type="entry name" value="SKP1/BTB/POZ_sf"/>
</dbReference>
<reference evidence="3 4" key="1">
    <citation type="submission" date="2023-01" db="EMBL/GenBank/DDBJ databases">
        <title>Analysis of 21 Apiospora genomes using comparative genomics revels a genus with tremendous synthesis potential of carbohydrate active enzymes and secondary metabolites.</title>
        <authorList>
            <person name="Sorensen T."/>
        </authorList>
    </citation>
    <scope>NUCLEOTIDE SEQUENCE [LARGE SCALE GENOMIC DNA]</scope>
    <source>
        <strain evidence="3 4">CBS 117206</strain>
    </source>
</reference>
<dbReference type="InterPro" id="IPR000210">
    <property type="entry name" value="BTB/POZ_dom"/>
</dbReference>
<protein>
    <recommendedName>
        <fullName evidence="2">BTB domain-containing protein</fullName>
    </recommendedName>
</protein>
<evidence type="ECO:0000313" key="4">
    <source>
        <dbReference type="Proteomes" id="UP001392437"/>
    </source>
</evidence>
<dbReference type="Pfam" id="PF00651">
    <property type="entry name" value="BTB"/>
    <property type="match status" value="1"/>
</dbReference>
<feature type="region of interest" description="Disordered" evidence="1">
    <location>
        <begin position="352"/>
        <end position="411"/>
    </location>
</feature>
<evidence type="ECO:0000256" key="1">
    <source>
        <dbReference type="SAM" id="MobiDB-lite"/>
    </source>
</evidence>
<sequence>MSSTHVESTCPSPKKAEELSLPHSSETAQAADNEDTLIVVHDAADTTLVVEGAFGVTTYKVSGMNLATASDVLRALIYGKGKPKNSPGTDVTLDVGDVDPEALNILLRISHFDFAEVPSELSLDNLCAVTTLTSKFQCTTLIMPWATKWLLPHAGLLKDESCNALNFKAANIAWELGSTKLFRQMVKDMTMSAKVDSEGYLVHTTGTKIMDLVLPAGILDQIVAIRTDTIDKILTSIQAAFDNVTKKTGDINYCKTGIDSEKCETMMLGSAVTQLLQAGLFPVPNVAIYQQSINTLVHCIDGITLHHWEGKNYAPHTSHTGCDLQFKENAKAATKGMTDPLKEAHLEHLKKQSAASGVVDEEETEVEWQSKRTRVVDTISGSGELLSRSRSTSPKANSSKITAKKECESES</sequence>
<evidence type="ECO:0000313" key="3">
    <source>
        <dbReference type="EMBL" id="KAK8096585.1"/>
    </source>
</evidence>
<dbReference type="Proteomes" id="UP001392437">
    <property type="component" value="Unassembled WGS sequence"/>
</dbReference>
<feature type="compositionally biased region" description="Polar residues" evidence="1">
    <location>
        <begin position="1"/>
        <end position="11"/>
    </location>
</feature>
<keyword evidence="4" id="KW-1185">Reference proteome</keyword>
<name>A0AAW0Q8X8_9PEZI</name>
<feature type="domain" description="BTB" evidence="2">
    <location>
        <begin position="44"/>
        <end position="119"/>
    </location>
</feature>
<dbReference type="Gene3D" id="3.30.710.10">
    <property type="entry name" value="Potassium Channel Kv1.1, Chain A"/>
    <property type="match status" value="1"/>
</dbReference>
<comment type="caution">
    <text evidence="3">The sequence shown here is derived from an EMBL/GenBank/DDBJ whole genome shotgun (WGS) entry which is preliminary data.</text>
</comment>
<gene>
    <name evidence="3" type="ORF">PG999_012529</name>
</gene>
<dbReference type="AlphaFoldDB" id="A0AAW0Q8X8"/>
<dbReference type="EMBL" id="JAQQWP010000010">
    <property type="protein sequence ID" value="KAK8096585.1"/>
    <property type="molecule type" value="Genomic_DNA"/>
</dbReference>
<proteinExistence type="predicted"/>
<feature type="compositionally biased region" description="Low complexity" evidence="1">
    <location>
        <begin position="380"/>
        <end position="393"/>
    </location>
</feature>
<dbReference type="SUPFAM" id="SSF54695">
    <property type="entry name" value="POZ domain"/>
    <property type="match status" value="1"/>
</dbReference>
<organism evidence="3 4">
    <name type="scientific">Apiospora kogelbergensis</name>
    <dbReference type="NCBI Taxonomy" id="1337665"/>
    <lineage>
        <taxon>Eukaryota</taxon>
        <taxon>Fungi</taxon>
        <taxon>Dikarya</taxon>
        <taxon>Ascomycota</taxon>
        <taxon>Pezizomycotina</taxon>
        <taxon>Sordariomycetes</taxon>
        <taxon>Xylariomycetidae</taxon>
        <taxon>Amphisphaeriales</taxon>
        <taxon>Apiosporaceae</taxon>
        <taxon>Apiospora</taxon>
    </lineage>
</organism>
<evidence type="ECO:0000259" key="2">
    <source>
        <dbReference type="PROSITE" id="PS50097"/>
    </source>
</evidence>
<dbReference type="CDD" id="cd18186">
    <property type="entry name" value="BTB_POZ_ZBTB_KLHL-like"/>
    <property type="match status" value="1"/>
</dbReference>
<dbReference type="PROSITE" id="PS50097">
    <property type="entry name" value="BTB"/>
    <property type="match status" value="1"/>
</dbReference>